<dbReference type="EMBL" id="LGEM01000020">
    <property type="protein sequence ID" value="KUP97858.1"/>
    <property type="molecule type" value="Genomic_DNA"/>
</dbReference>
<comment type="caution">
    <text evidence="1">The sequence shown here is derived from an EMBL/GenBank/DDBJ whole genome shotgun (WGS) entry which is preliminary data.</text>
</comment>
<organism evidence="1 2">
    <name type="scientific">Thermobifida cellulosilytica TB100</name>
    <dbReference type="NCBI Taxonomy" id="665004"/>
    <lineage>
        <taxon>Bacteria</taxon>
        <taxon>Bacillati</taxon>
        <taxon>Actinomycetota</taxon>
        <taxon>Actinomycetes</taxon>
        <taxon>Streptosporangiales</taxon>
        <taxon>Nocardiopsidaceae</taxon>
        <taxon>Thermobifida</taxon>
    </lineage>
</organism>
<dbReference type="PATRIC" id="fig|665004.4.peg.1697"/>
<reference evidence="2" key="1">
    <citation type="journal article" date="2017" name="Acta Aliment.">
        <title>Plant polysaccharide degrading enzyme system of Thermpbifida cellulosilytica TB100 revealed by de novo genome project data.</title>
        <authorList>
            <person name="Toth A."/>
            <person name="Baka E."/>
            <person name="Luzics S."/>
            <person name="Bata-Vidacs I."/>
            <person name="Nagy I."/>
            <person name="Balint B."/>
            <person name="Herceg R."/>
            <person name="Olasz F."/>
            <person name="Wilk T."/>
            <person name="Nagy T."/>
            <person name="Kriszt B."/>
            <person name="Nagy I."/>
            <person name="Kukolya J."/>
        </authorList>
    </citation>
    <scope>NUCLEOTIDE SEQUENCE [LARGE SCALE GENOMIC DNA]</scope>
    <source>
        <strain evidence="2">TB100</strain>
    </source>
</reference>
<gene>
    <name evidence="1" type="ORF">AC529_04655</name>
</gene>
<sequence>MFERRGFHRGDPGDVARLESAGAEFVRGYRIALDAPEEAGARIAAREGTGSGFVYEGAAMALALLDALSPRRRDRLRAFHTGPAAHSVYTAHVGSGWALARLPKILWPRILRQLDSLLGWLAWDGYGFHQLFFAPDRPVRAPLPGYAAHAAAQGVGRALWFSCCADPDLIAVEVARYRPSYHGDLWSGVALAAVFAGGRRPPDRLLDLAPAHRGDLAQGAAFAAKALTLLGPVPDHAETAVEVLAGVSAAQAAQVTDIELAGLPPAGGSGPPSYEIWRRRVARRLSGRQERVH</sequence>
<dbReference type="STRING" id="665004.AC529_04655"/>
<dbReference type="Pfam" id="PF08012">
    <property type="entry name" value="DUF1702"/>
    <property type="match status" value="1"/>
</dbReference>
<evidence type="ECO:0000313" key="2">
    <source>
        <dbReference type="Proteomes" id="UP000074382"/>
    </source>
</evidence>
<name>A0A147KKQ4_THECS</name>
<protein>
    <recommendedName>
        <fullName evidence="3">Enediyne biosynthesis protein</fullName>
    </recommendedName>
</protein>
<evidence type="ECO:0008006" key="3">
    <source>
        <dbReference type="Google" id="ProtNLM"/>
    </source>
</evidence>
<dbReference type="InterPro" id="IPR012964">
    <property type="entry name" value="DUF1702"/>
</dbReference>
<evidence type="ECO:0000313" key="1">
    <source>
        <dbReference type="EMBL" id="KUP97858.1"/>
    </source>
</evidence>
<keyword evidence="2" id="KW-1185">Reference proteome</keyword>
<accession>A0A147KKQ4</accession>
<dbReference type="Proteomes" id="UP000074382">
    <property type="component" value="Unassembled WGS sequence"/>
</dbReference>
<dbReference type="AlphaFoldDB" id="A0A147KKQ4"/>
<proteinExistence type="predicted"/>